<dbReference type="AlphaFoldDB" id="A0A3P7Z7D5"/>
<dbReference type="PANTHER" id="PTHR46306">
    <property type="entry name" value="BTB/POZ DOMAIN-CONTAINING PROTEIN 9"/>
    <property type="match status" value="1"/>
</dbReference>
<dbReference type="SUPFAM" id="SSF54695">
    <property type="entry name" value="POZ domain"/>
    <property type="match status" value="1"/>
</dbReference>
<dbReference type="InterPro" id="IPR011705">
    <property type="entry name" value="BACK"/>
</dbReference>
<dbReference type="SUPFAM" id="SSF56112">
    <property type="entry name" value="Protein kinase-like (PK-like)"/>
    <property type="match status" value="1"/>
</dbReference>
<reference evidence="3 4" key="1">
    <citation type="submission" date="2018-11" db="EMBL/GenBank/DDBJ databases">
        <authorList>
            <consortium name="Pathogen Informatics"/>
        </authorList>
    </citation>
    <scope>NUCLEOTIDE SEQUENCE [LARGE SCALE GENOMIC DNA]</scope>
</reference>
<dbReference type="OrthoDB" id="3248549at2759"/>
<dbReference type="InterPro" id="IPR011009">
    <property type="entry name" value="Kinase-like_dom_sf"/>
</dbReference>
<dbReference type="InterPro" id="IPR052407">
    <property type="entry name" value="BTB_POZ_domain_cont_9"/>
</dbReference>
<accession>A0A3P7Z7D5</accession>
<dbReference type="Gene3D" id="1.10.510.10">
    <property type="entry name" value="Transferase(Phosphotransferase) domain 1"/>
    <property type="match status" value="2"/>
</dbReference>
<feature type="domain" description="BTB" evidence="2">
    <location>
        <begin position="14"/>
        <end position="81"/>
    </location>
</feature>
<dbReference type="Pfam" id="PF07707">
    <property type="entry name" value="BACK"/>
    <property type="match status" value="1"/>
</dbReference>
<dbReference type="Proteomes" id="UP000050761">
    <property type="component" value="Unassembled WGS sequence"/>
</dbReference>
<dbReference type="InterPro" id="IPR011333">
    <property type="entry name" value="SKP1/BTB/POZ_sf"/>
</dbReference>
<feature type="domain" description="Protein kinase" evidence="1">
    <location>
        <begin position="267"/>
        <end position="580"/>
    </location>
</feature>
<dbReference type="Pfam" id="PF00069">
    <property type="entry name" value="Pkinase"/>
    <property type="match status" value="1"/>
</dbReference>
<dbReference type="Pfam" id="PF00651">
    <property type="entry name" value="BTB"/>
    <property type="match status" value="1"/>
</dbReference>
<keyword evidence="4" id="KW-1185">Reference proteome</keyword>
<evidence type="ECO:0000313" key="5">
    <source>
        <dbReference type="WBParaSite" id="HPBE_0000933401-mRNA-1"/>
    </source>
</evidence>
<dbReference type="SMART" id="SM00875">
    <property type="entry name" value="BACK"/>
    <property type="match status" value="1"/>
</dbReference>
<evidence type="ECO:0000313" key="3">
    <source>
        <dbReference type="EMBL" id="VDO80244.1"/>
    </source>
</evidence>
<dbReference type="EMBL" id="UZAH01026407">
    <property type="protein sequence ID" value="VDO80244.1"/>
    <property type="molecule type" value="Genomic_DNA"/>
</dbReference>
<name>A0A3P7Z7D5_HELPZ</name>
<organism evidence="3">
    <name type="scientific">Heligmosomoides polygyrus</name>
    <name type="common">Parasitic roundworm</name>
    <dbReference type="NCBI Taxonomy" id="6339"/>
    <lineage>
        <taxon>Eukaryota</taxon>
        <taxon>Metazoa</taxon>
        <taxon>Ecdysozoa</taxon>
        <taxon>Nematoda</taxon>
        <taxon>Chromadorea</taxon>
        <taxon>Rhabditida</taxon>
        <taxon>Rhabditina</taxon>
        <taxon>Rhabditomorpha</taxon>
        <taxon>Strongyloidea</taxon>
        <taxon>Heligmosomidae</taxon>
        <taxon>Heligmosomoides</taxon>
    </lineage>
</organism>
<dbReference type="PROSITE" id="PS50011">
    <property type="entry name" value="PROTEIN_KINASE_DOM"/>
    <property type="match status" value="1"/>
</dbReference>
<proteinExistence type="predicted"/>
<dbReference type="PROSITE" id="PS50097">
    <property type="entry name" value="BTB"/>
    <property type="match status" value="1"/>
</dbReference>
<dbReference type="InterPro" id="IPR000210">
    <property type="entry name" value="BTB/POZ_dom"/>
</dbReference>
<dbReference type="GO" id="GO:0048512">
    <property type="term" value="P:circadian behavior"/>
    <property type="evidence" value="ECO:0007669"/>
    <property type="project" value="TreeGrafter"/>
</dbReference>
<dbReference type="Gene3D" id="3.30.710.10">
    <property type="entry name" value="Potassium Channel Kv1.1, Chain A"/>
    <property type="match status" value="1"/>
</dbReference>
<dbReference type="GO" id="GO:0004672">
    <property type="term" value="F:protein kinase activity"/>
    <property type="evidence" value="ECO:0007669"/>
    <property type="project" value="InterPro"/>
</dbReference>
<gene>
    <name evidence="3" type="ORF">HPBE_LOCUS9335</name>
</gene>
<dbReference type="Gene3D" id="1.25.40.420">
    <property type="match status" value="1"/>
</dbReference>
<dbReference type="PANTHER" id="PTHR46306:SF1">
    <property type="entry name" value="BTB_POZ DOMAIN-CONTAINING PROTEIN 9"/>
    <property type="match status" value="1"/>
</dbReference>
<protein>
    <submittedName>
        <fullName evidence="5">BTB domain-containing protein</fullName>
    </submittedName>
</protein>
<reference evidence="5" key="2">
    <citation type="submission" date="2019-09" db="UniProtKB">
        <authorList>
            <consortium name="WormBaseParasite"/>
        </authorList>
    </citation>
    <scope>IDENTIFICATION</scope>
</reference>
<evidence type="ECO:0000313" key="4">
    <source>
        <dbReference type="Proteomes" id="UP000050761"/>
    </source>
</evidence>
<dbReference type="WBParaSite" id="HPBE_0000933401-mRNA-1">
    <property type="protein sequence ID" value="HPBE_0000933401-mRNA-1"/>
    <property type="gene ID" value="HPBE_0000933401"/>
</dbReference>
<evidence type="ECO:0000259" key="2">
    <source>
        <dbReference type="PROSITE" id="PS50097"/>
    </source>
</evidence>
<dbReference type="GO" id="GO:0050804">
    <property type="term" value="P:modulation of chemical synaptic transmission"/>
    <property type="evidence" value="ECO:0007669"/>
    <property type="project" value="TreeGrafter"/>
</dbReference>
<dbReference type="InterPro" id="IPR000719">
    <property type="entry name" value="Prot_kinase_dom"/>
</dbReference>
<evidence type="ECO:0000259" key="1">
    <source>
        <dbReference type="PROSITE" id="PS50011"/>
    </source>
</evidence>
<dbReference type="GO" id="GO:0008344">
    <property type="term" value="P:adult locomotory behavior"/>
    <property type="evidence" value="ECO:0007669"/>
    <property type="project" value="TreeGrafter"/>
</dbReference>
<sequence length="580" mass="65943">MNGMGSLFLSPNFSDVTFVIEEKRFHAHKVILAAHSEYFSIMLYGSLKESTEAEIVLKGTDPLAFQTLLRYIYTGQAELFSFKLNELLKILLLSHEYVLIKIMKAVASYLKTRLDIGNVFTILRTSTLLALQDLTQSCMKFCDRYADQVLTSRQNMMEMLSRDTFYASELEIFRALTRWIQAHPVVKPDSLLELLKQLISGNCLRLHLMTQKELLTFVRRSKLFAPITGELSKCVLDAMEVKDSGNGPKRHQPSEDDSIRIKSLANYKEMQSLGKGRFGEIFRTISLGTEKQVFLQFKNSVCFKMFLHLWKIRERLDVFIKEFRHLHRISLANDRIANFLGLYADEHQLLVFTEYLPNGSVKEKILNNNINENTAVHYFIEEDIDHFRRGRTASNVSFDSHVLTLAANLLLTISDSIKLANFGLVRDLAVDGFGIAVASDITLDFRGTLLYVAPEVLTSELGPGNRKAYGKPADIWALGCTLIEMLTKYPPHFEYFGYVDGIQKEILDRASGDRSSLDRFHADISGRLIPITVRPNSAGGVRRTSLPGKQKMRVRVPPGARVLIATRHPSNNLYLLYQPL</sequence>
<dbReference type="GO" id="GO:0005524">
    <property type="term" value="F:ATP binding"/>
    <property type="evidence" value="ECO:0007669"/>
    <property type="project" value="InterPro"/>
</dbReference>
<dbReference type="GO" id="GO:0005737">
    <property type="term" value="C:cytoplasm"/>
    <property type="evidence" value="ECO:0007669"/>
    <property type="project" value="TreeGrafter"/>
</dbReference>
<dbReference type="SMART" id="SM00225">
    <property type="entry name" value="BTB"/>
    <property type="match status" value="1"/>
</dbReference>